<keyword evidence="2" id="KW-0472">Membrane</keyword>
<feature type="compositionally biased region" description="Pro residues" evidence="1">
    <location>
        <begin position="145"/>
        <end position="158"/>
    </location>
</feature>
<dbReference type="AlphaFoldDB" id="A0AAU8JKU1"/>
<organism evidence="3">
    <name type="scientific">Planktothricoides raciborskii GIHE-MW2</name>
    <dbReference type="NCBI Taxonomy" id="2792601"/>
    <lineage>
        <taxon>Bacteria</taxon>
        <taxon>Bacillati</taxon>
        <taxon>Cyanobacteriota</taxon>
        <taxon>Cyanophyceae</taxon>
        <taxon>Oscillatoriophycideae</taxon>
        <taxon>Oscillatoriales</taxon>
        <taxon>Oscillatoriaceae</taxon>
        <taxon>Planktothricoides</taxon>
    </lineage>
</organism>
<evidence type="ECO:0000313" key="3">
    <source>
        <dbReference type="EMBL" id="XCM39017.1"/>
    </source>
</evidence>
<keyword evidence="2" id="KW-1133">Transmembrane helix</keyword>
<name>A0AAU8JKU1_9CYAN</name>
<evidence type="ECO:0000256" key="1">
    <source>
        <dbReference type="SAM" id="MobiDB-lite"/>
    </source>
</evidence>
<protein>
    <recommendedName>
        <fullName evidence="4">ResB-like domain-containing protein</fullName>
    </recommendedName>
</protein>
<keyword evidence="2" id="KW-0812">Transmembrane</keyword>
<evidence type="ECO:0008006" key="4">
    <source>
        <dbReference type="Google" id="ProtNLM"/>
    </source>
</evidence>
<sequence>MTFLKNITELQGKAGQGFGDIVIPIQGKTSMQIQPDFLYIRTKLSYELESVETFIRLSKIDSVSLGEGRSWWLLWLGFSLLFAYFIGVIFIILFFVNKHRWIAVHSASKSYYLFFQNSEINRAKQFTQSLLNAMKQSSAPKLPKKPPTQPPKLPSQPE</sequence>
<reference evidence="3" key="1">
    <citation type="submission" date="2024-07" db="EMBL/GenBank/DDBJ databases">
        <authorList>
            <person name="Kim Y.J."/>
            <person name="Jeong J.Y."/>
        </authorList>
    </citation>
    <scope>NUCLEOTIDE SEQUENCE</scope>
    <source>
        <strain evidence="3">GIHE-MW2</strain>
    </source>
</reference>
<evidence type="ECO:0000256" key="2">
    <source>
        <dbReference type="SAM" id="Phobius"/>
    </source>
</evidence>
<feature type="region of interest" description="Disordered" evidence="1">
    <location>
        <begin position="137"/>
        <end position="158"/>
    </location>
</feature>
<dbReference type="EMBL" id="CP159837">
    <property type="protein sequence ID" value="XCM39017.1"/>
    <property type="molecule type" value="Genomic_DNA"/>
</dbReference>
<accession>A0AAU8JKU1</accession>
<feature type="transmembrane region" description="Helical" evidence="2">
    <location>
        <begin position="72"/>
        <end position="96"/>
    </location>
</feature>
<proteinExistence type="predicted"/>
<dbReference type="RefSeq" id="WP_354636003.1">
    <property type="nucleotide sequence ID" value="NZ_CP159837.1"/>
</dbReference>
<gene>
    <name evidence="3" type="ORF">ABWT76_001905</name>
</gene>